<evidence type="ECO:0008006" key="4">
    <source>
        <dbReference type="Google" id="ProtNLM"/>
    </source>
</evidence>
<name>A0ABU7YQV7_9GAMM</name>
<evidence type="ECO:0000256" key="1">
    <source>
        <dbReference type="SAM" id="SignalP"/>
    </source>
</evidence>
<protein>
    <recommendedName>
        <fullName evidence="4">DUF4142 domain-containing protein</fullName>
    </recommendedName>
</protein>
<evidence type="ECO:0000313" key="3">
    <source>
        <dbReference type="Proteomes" id="UP001334501"/>
    </source>
</evidence>
<sequence length="196" mass="21193">MHAPQTSTTLARAAACALLLSVLAACERNATTASAEPAAEPQMVGSVPAAYGTARHAATERLDLTAATLDAYLRGMEQEIALMRASGRSFVSLSRHDEEGRQVAAAAGLALHDYTRVRDAVQKVLYERMLHERYAGADGNARLAGLEPHKRDHAKDVLARDPFASLSTSERDVMQQRLSDLRAQYDRYMALAAVGD</sequence>
<accession>A0ABU7YQV7</accession>
<organism evidence="2 3">
    <name type="scientific">Lysobacter zhanggongensis</name>
    <dbReference type="NCBI Taxonomy" id="1774951"/>
    <lineage>
        <taxon>Bacteria</taxon>
        <taxon>Pseudomonadati</taxon>
        <taxon>Pseudomonadota</taxon>
        <taxon>Gammaproteobacteria</taxon>
        <taxon>Lysobacterales</taxon>
        <taxon>Lysobacteraceae</taxon>
        <taxon>Lysobacter</taxon>
    </lineage>
</organism>
<dbReference type="Proteomes" id="UP001334501">
    <property type="component" value="Unassembled WGS sequence"/>
</dbReference>
<keyword evidence="1" id="KW-0732">Signal</keyword>
<proteinExistence type="predicted"/>
<evidence type="ECO:0000313" key="2">
    <source>
        <dbReference type="EMBL" id="MEG3157921.1"/>
    </source>
</evidence>
<dbReference type="RefSeq" id="WP_412699966.1">
    <property type="nucleotide sequence ID" value="NZ_JAXGFO010000040.1"/>
</dbReference>
<feature type="chain" id="PRO_5046866987" description="DUF4142 domain-containing protein" evidence="1">
    <location>
        <begin position="25"/>
        <end position="196"/>
    </location>
</feature>
<comment type="caution">
    <text evidence="2">The sequence shown here is derived from an EMBL/GenBank/DDBJ whole genome shotgun (WGS) entry which is preliminary data.</text>
</comment>
<dbReference type="EMBL" id="JAXGFO010000040">
    <property type="protein sequence ID" value="MEG3157921.1"/>
    <property type="molecule type" value="Genomic_DNA"/>
</dbReference>
<keyword evidence="3" id="KW-1185">Reference proteome</keyword>
<gene>
    <name evidence="2" type="ORF">SNE33_08495</name>
</gene>
<reference evidence="2 3" key="1">
    <citation type="journal article" date="2017" name="Curr. Microbiol.">
        <title>Lysobacter zhanggongensis sp. nov. Isolated from a Pit Mud.</title>
        <authorList>
            <person name="Zhang X.F."/>
            <person name="Wang H.H."/>
            <person name="Sun X.Y."/>
            <person name="Pan C.M."/>
        </authorList>
    </citation>
    <scope>NUCLEOTIDE SEQUENCE [LARGE SCALE GENOMIC DNA]</scope>
    <source>
        <strain evidence="2 3">ZGLJ7-1</strain>
    </source>
</reference>
<feature type="signal peptide" evidence="1">
    <location>
        <begin position="1"/>
        <end position="24"/>
    </location>
</feature>